<dbReference type="InterPro" id="IPR017452">
    <property type="entry name" value="GPCR_Rhodpsn_7TM"/>
</dbReference>
<keyword evidence="3 8" id="KW-1133">Transmembrane helix</keyword>
<dbReference type="WBParaSite" id="GPLIN_000377100">
    <property type="protein sequence ID" value="GPLIN_000377100"/>
    <property type="gene ID" value="GPLIN_000377100"/>
</dbReference>
<dbReference type="PROSITE" id="PS50262">
    <property type="entry name" value="G_PROTEIN_RECEP_F1_2"/>
    <property type="match status" value="1"/>
</dbReference>
<dbReference type="PANTHER" id="PTHR24243">
    <property type="entry name" value="G-PROTEIN COUPLED RECEPTOR"/>
    <property type="match status" value="1"/>
</dbReference>
<evidence type="ECO:0000313" key="11">
    <source>
        <dbReference type="WBParaSite" id="GPLIN_000377100"/>
    </source>
</evidence>
<keyword evidence="5 8" id="KW-0472">Membrane</keyword>
<protein>
    <submittedName>
        <fullName evidence="11">G_PROTEIN_RECEP_F1_2 domain-containing protein</fullName>
    </submittedName>
</protein>
<name>A0A183BT35_GLOPA</name>
<evidence type="ECO:0000256" key="1">
    <source>
        <dbReference type="ARBA" id="ARBA00004141"/>
    </source>
</evidence>
<keyword evidence="10" id="KW-1185">Reference proteome</keyword>
<dbReference type="Gene3D" id="1.20.1070.10">
    <property type="entry name" value="Rhodopsin 7-helix transmembrane proteins"/>
    <property type="match status" value="1"/>
</dbReference>
<dbReference type="AlphaFoldDB" id="A0A183BT35"/>
<sequence length="236" mass="27841">MDRKFIVKQLSSTWELHGNFAIISLTVERFFAIVYPLQHLRFSGLNRWKVICAWLFPLMLFSFNHLFALRRTAHDFASIQFSTSKAFKCNYDTESRYVDILFHFPRILFQFVLTFVVVLGVNTFIFIKLRSRYVIIGETGPGEMRSTNVLLAVVPVIYIVLNFLYSLKNFLKFFQTNKGSYFFLEQHYWFVILSYILFCLNFAINFIVYAMIRILSQMASKTSDLSTKVDKHNDKC</sequence>
<reference evidence="11" key="3">
    <citation type="submission" date="2016-06" db="UniProtKB">
        <authorList>
            <consortium name="WormBaseParasite"/>
        </authorList>
    </citation>
    <scope>IDENTIFICATION</scope>
</reference>
<feature type="transmembrane region" description="Helical" evidence="8">
    <location>
        <begin position="107"/>
        <end position="127"/>
    </location>
</feature>
<proteinExistence type="predicted"/>
<organism evidence="10 11">
    <name type="scientific">Globodera pallida</name>
    <name type="common">Potato cyst nematode worm</name>
    <name type="synonym">Heterodera pallida</name>
    <dbReference type="NCBI Taxonomy" id="36090"/>
    <lineage>
        <taxon>Eukaryota</taxon>
        <taxon>Metazoa</taxon>
        <taxon>Ecdysozoa</taxon>
        <taxon>Nematoda</taxon>
        <taxon>Chromadorea</taxon>
        <taxon>Rhabditida</taxon>
        <taxon>Tylenchina</taxon>
        <taxon>Tylenchomorpha</taxon>
        <taxon>Tylenchoidea</taxon>
        <taxon>Heteroderidae</taxon>
        <taxon>Heteroderinae</taxon>
        <taxon>Globodera</taxon>
    </lineage>
</organism>
<dbReference type="PANTHER" id="PTHR24243:SF208">
    <property type="entry name" value="PYROKININ-1 RECEPTOR"/>
    <property type="match status" value="1"/>
</dbReference>
<evidence type="ECO:0000256" key="5">
    <source>
        <dbReference type="ARBA" id="ARBA00023136"/>
    </source>
</evidence>
<dbReference type="SUPFAM" id="SSF81321">
    <property type="entry name" value="Family A G protein-coupled receptor-like"/>
    <property type="match status" value="1"/>
</dbReference>
<keyword evidence="6" id="KW-0675">Receptor</keyword>
<dbReference type="InterPro" id="IPR000276">
    <property type="entry name" value="GPCR_Rhodpsn"/>
</dbReference>
<keyword evidence="4" id="KW-0297">G-protein coupled receptor</keyword>
<evidence type="ECO:0000256" key="7">
    <source>
        <dbReference type="ARBA" id="ARBA00023224"/>
    </source>
</evidence>
<evidence type="ECO:0000313" key="10">
    <source>
        <dbReference type="Proteomes" id="UP000050741"/>
    </source>
</evidence>
<reference evidence="10" key="2">
    <citation type="submission" date="2014-05" db="EMBL/GenBank/DDBJ databases">
        <title>The genome and life-stage specific transcriptomes of Globodera pallida elucidate key aspects of plant parasitism by a cyst nematode.</title>
        <authorList>
            <person name="Cotton J.A."/>
            <person name="Lilley C.J."/>
            <person name="Jones L.M."/>
            <person name="Kikuchi T."/>
            <person name="Reid A.J."/>
            <person name="Thorpe P."/>
            <person name="Tsai I.J."/>
            <person name="Beasley H."/>
            <person name="Blok V."/>
            <person name="Cock P.J.A."/>
            <person name="Van den Akker S.E."/>
            <person name="Holroyd N."/>
            <person name="Hunt M."/>
            <person name="Mantelin S."/>
            <person name="Naghra H."/>
            <person name="Pain A."/>
            <person name="Palomares-Rius J.E."/>
            <person name="Zarowiecki M."/>
            <person name="Berriman M."/>
            <person name="Jones J.T."/>
            <person name="Urwin P.E."/>
        </authorList>
    </citation>
    <scope>NUCLEOTIDE SEQUENCE [LARGE SCALE GENOMIC DNA]</scope>
    <source>
        <strain evidence="10">Lindley</strain>
    </source>
</reference>
<evidence type="ECO:0000259" key="9">
    <source>
        <dbReference type="PROSITE" id="PS50262"/>
    </source>
</evidence>
<keyword evidence="2 8" id="KW-0812">Transmembrane</keyword>
<keyword evidence="7" id="KW-0807">Transducer</keyword>
<dbReference type="Proteomes" id="UP000050741">
    <property type="component" value="Unassembled WGS sequence"/>
</dbReference>
<dbReference type="GO" id="GO:0004930">
    <property type="term" value="F:G protein-coupled receptor activity"/>
    <property type="evidence" value="ECO:0007669"/>
    <property type="project" value="UniProtKB-KW"/>
</dbReference>
<reference evidence="10" key="1">
    <citation type="submission" date="2013-12" db="EMBL/GenBank/DDBJ databases">
        <authorList>
            <person name="Aslett M."/>
        </authorList>
    </citation>
    <scope>NUCLEOTIDE SEQUENCE [LARGE SCALE GENOMIC DNA]</scope>
    <source>
        <strain evidence="10">Lindley</strain>
    </source>
</reference>
<evidence type="ECO:0000256" key="3">
    <source>
        <dbReference type="ARBA" id="ARBA00022989"/>
    </source>
</evidence>
<evidence type="ECO:0000256" key="2">
    <source>
        <dbReference type="ARBA" id="ARBA00022692"/>
    </source>
</evidence>
<accession>A0A183BT35</accession>
<evidence type="ECO:0000256" key="4">
    <source>
        <dbReference type="ARBA" id="ARBA00023040"/>
    </source>
</evidence>
<comment type="subcellular location">
    <subcellularLocation>
        <location evidence="1">Membrane</location>
        <topology evidence="1">Multi-pass membrane protein</topology>
    </subcellularLocation>
</comment>
<evidence type="ECO:0000256" key="8">
    <source>
        <dbReference type="SAM" id="Phobius"/>
    </source>
</evidence>
<dbReference type="GO" id="GO:0005886">
    <property type="term" value="C:plasma membrane"/>
    <property type="evidence" value="ECO:0007669"/>
    <property type="project" value="TreeGrafter"/>
</dbReference>
<dbReference type="Pfam" id="PF00001">
    <property type="entry name" value="7tm_1"/>
    <property type="match status" value="1"/>
</dbReference>
<evidence type="ECO:0000256" key="6">
    <source>
        <dbReference type="ARBA" id="ARBA00023170"/>
    </source>
</evidence>
<feature type="transmembrane region" description="Helical" evidence="8">
    <location>
        <begin position="148"/>
        <end position="167"/>
    </location>
</feature>
<feature type="transmembrane region" description="Helical" evidence="8">
    <location>
        <begin position="50"/>
        <end position="68"/>
    </location>
</feature>
<feature type="domain" description="G-protein coupled receptors family 1 profile" evidence="9">
    <location>
        <begin position="20"/>
        <end position="209"/>
    </location>
</feature>
<feature type="transmembrane region" description="Helical" evidence="8">
    <location>
        <begin position="187"/>
        <end position="212"/>
    </location>
</feature>